<dbReference type="OrthoDB" id="6114029at2759"/>
<dbReference type="AlphaFoldDB" id="A0A7J7KRF7"/>
<evidence type="ECO:0000313" key="3">
    <source>
        <dbReference type="EMBL" id="KAF6040764.1"/>
    </source>
</evidence>
<dbReference type="GO" id="GO:0089720">
    <property type="term" value="F:caspase binding"/>
    <property type="evidence" value="ECO:0007669"/>
    <property type="project" value="TreeGrafter"/>
</dbReference>
<dbReference type="InterPro" id="IPR029030">
    <property type="entry name" value="Caspase-like_dom_sf"/>
</dbReference>
<feature type="compositionally biased region" description="Polar residues" evidence="1">
    <location>
        <begin position="37"/>
        <end position="50"/>
    </location>
</feature>
<dbReference type="GO" id="GO:0006508">
    <property type="term" value="P:proteolysis"/>
    <property type="evidence" value="ECO:0007669"/>
    <property type="project" value="InterPro"/>
</dbReference>
<accession>A0A7J7KRF7</accession>
<gene>
    <name evidence="3" type="ORF">EB796_000928</name>
</gene>
<protein>
    <recommendedName>
        <fullName evidence="2">Caspase family p10 domain-containing protein</fullName>
    </recommendedName>
</protein>
<dbReference type="SUPFAM" id="SSF52129">
    <property type="entry name" value="Caspase-like"/>
    <property type="match status" value="1"/>
</dbReference>
<name>A0A7J7KRF7_BUGNE</name>
<reference evidence="3" key="1">
    <citation type="submission" date="2020-06" db="EMBL/GenBank/DDBJ databases">
        <title>Draft genome of Bugula neritina, a colonial animal packing powerful symbionts and potential medicines.</title>
        <authorList>
            <person name="Rayko M."/>
        </authorList>
    </citation>
    <scope>NUCLEOTIDE SEQUENCE [LARGE SCALE GENOMIC DNA]</scope>
    <source>
        <strain evidence="3">Kwan_BN1</strain>
    </source>
</reference>
<evidence type="ECO:0000313" key="4">
    <source>
        <dbReference type="Proteomes" id="UP000593567"/>
    </source>
</evidence>
<dbReference type="InterPro" id="IPR002138">
    <property type="entry name" value="Pept_C14_p10"/>
</dbReference>
<keyword evidence="4" id="KW-1185">Reference proteome</keyword>
<proteinExistence type="predicted"/>
<dbReference type="Proteomes" id="UP000593567">
    <property type="component" value="Unassembled WGS sequence"/>
</dbReference>
<dbReference type="PANTHER" id="PTHR47901">
    <property type="entry name" value="CASPASE RECRUITMENT DOMAIN-CONTAINING PROTEIN 18"/>
    <property type="match status" value="1"/>
</dbReference>
<dbReference type="InterPro" id="IPR002398">
    <property type="entry name" value="Pept_C14"/>
</dbReference>
<dbReference type="EMBL" id="VXIV02000105">
    <property type="protein sequence ID" value="KAF6040764.1"/>
    <property type="molecule type" value="Genomic_DNA"/>
</dbReference>
<evidence type="ECO:0000259" key="2">
    <source>
        <dbReference type="PROSITE" id="PS50207"/>
    </source>
</evidence>
<dbReference type="GO" id="GO:0072557">
    <property type="term" value="C:IPAF inflammasome complex"/>
    <property type="evidence" value="ECO:0007669"/>
    <property type="project" value="TreeGrafter"/>
</dbReference>
<dbReference type="Gene3D" id="3.30.70.1470">
    <property type="entry name" value="Caspase-like"/>
    <property type="match status" value="1"/>
</dbReference>
<feature type="region of interest" description="Disordered" evidence="1">
    <location>
        <begin position="34"/>
        <end position="61"/>
    </location>
</feature>
<sequence length="232" mass="26568">MLCLGQPLSDKEIGILTEFVKDLKVRRAQKISALPVANSSQSDHGTTSAIANDDLSDLSDDDENLYPDGKEVEKMKFIRLRLNPTSNPKIKQLFSNTDKTDLISGNRKEKSLNVSHPHLLKFQDWENAEAMTRLNYDDLLVVKSSMESFISKRHPVYGSLMIRALVSSMYKHACHHDLYTIFKQVQTKVRKLCVDRDFESGGQLVVVWDTLTHMRKLYLFPGFNGYRRDDDS</sequence>
<dbReference type="InterPro" id="IPR011600">
    <property type="entry name" value="Pept_C14_caspase"/>
</dbReference>
<dbReference type="PROSITE" id="PS50207">
    <property type="entry name" value="CASPASE_P10"/>
    <property type="match status" value="1"/>
</dbReference>
<dbReference type="Pfam" id="PF00656">
    <property type="entry name" value="Peptidase_C14"/>
    <property type="match status" value="1"/>
</dbReference>
<comment type="caution">
    <text evidence="3">The sequence shown here is derived from an EMBL/GenBank/DDBJ whole genome shotgun (WGS) entry which is preliminary data.</text>
</comment>
<feature type="domain" description="Caspase family p10" evidence="2">
    <location>
        <begin position="138"/>
        <end position="221"/>
    </location>
</feature>
<dbReference type="GO" id="GO:0072559">
    <property type="term" value="C:NLRP3 inflammasome complex"/>
    <property type="evidence" value="ECO:0007669"/>
    <property type="project" value="TreeGrafter"/>
</dbReference>
<evidence type="ECO:0000256" key="1">
    <source>
        <dbReference type="SAM" id="MobiDB-lite"/>
    </source>
</evidence>
<dbReference type="GO" id="GO:0097169">
    <property type="term" value="C:AIM2 inflammasome complex"/>
    <property type="evidence" value="ECO:0007669"/>
    <property type="project" value="TreeGrafter"/>
</dbReference>
<dbReference type="PANTHER" id="PTHR47901:SF3">
    <property type="entry name" value="CASPASE-1"/>
    <property type="match status" value="1"/>
</dbReference>
<dbReference type="GO" id="GO:0004197">
    <property type="term" value="F:cysteine-type endopeptidase activity"/>
    <property type="evidence" value="ECO:0007669"/>
    <property type="project" value="InterPro"/>
</dbReference>
<organism evidence="3 4">
    <name type="scientific">Bugula neritina</name>
    <name type="common">Brown bryozoan</name>
    <name type="synonym">Sertularia neritina</name>
    <dbReference type="NCBI Taxonomy" id="10212"/>
    <lineage>
        <taxon>Eukaryota</taxon>
        <taxon>Metazoa</taxon>
        <taxon>Spiralia</taxon>
        <taxon>Lophotrochozoa</taxon>
        <taxon>Bryozoa</taxon>
        <taxon>Gymnolaemata</taxon>
        <taxon>Cheilostomatida</taxon>
        <taxon>Flustrina</taxon>
        <taxon>Buguloidea</taxon>
        <taxon>Bugulidae</taxon>
        <taxon>Bugula</taxon>
    </lineage>
</organism>